<reference evidence="1 2" key="1">
    <citation type="submission" date="2009-08" db="EMBL/GenBank/DDBJ databases">
        <authorList>
            <person name="Weinstock G."/>
            <person name="Sodergren E."/>
            <person name="Clifton S."/>
            <person name="Fulton L."/>
            <person name="Fulton B."/>
            <person name="Courtney L."/>
            <person name="Fronick C."/>
            <person name="Harrison M."/>
            <person name="Strong C."/>
            <person name="Farmer C."/>
            <person name="Delahaunty K."/>
            <person name="Markovic C."/>
            <person name="Hall O."/>
            <person name="Minx P."/>
            <person name="Tomlinson C."/>
            <person name="Mitreva M."/>
            <person name="Nelson J."/>
            <person name="Hou S."/>
            <person name="Wollam A."/>
            <person name="Pepin K.H."/>
            <person name="Johnson M."/>
            <person name="Bhonagiri V."/>
            <person name="Nash W.E."/>
            <person name="Warren W."/>
            <person name="Chinwalla A."/>
            <person name="Mardis E.R."/>
            <person name="Wilson R.K."/>
        </authorList>
    </citation>
    <scope>NUCLEOTIDE SEQUENCE [LARGE SCALE GENOMIC DNA]</scope>
    <source>
        <strain evidence="1 2">L1-82</strain>
    </source>
</reference>
<accession>C7GAT1</accession>
<proteinExistence type="predicted"/>
<dbReference type="Proteomes" id="UP000004828">
    <property type="component" value="Unassembled WGS sequence"/>
</dbReference>
<evidence type="ECO:0000313" key="1">
    <source>
        <dbReference type="EMBL" id="EEV01099.1"/>
    </source>
</evidence>
<dbReference type="AlphaFoldDB" id="C7GAT1"/>
<dbReference type="HOGENOM" id="CLU_3239051_0_0_9"/>
<protein>
    <submittedName>
        <fullName evidence="1">Uncharacterized protein</fullName>
    </submittedName>
</protein>
<evidence type="ECO:0000313" key="2">
    <source>
        <dbReference type="Proteomes" id="UP000004828"/>
    </source>
</evidence>
<gene>
    <name evidence="1" type="ORF">ROSINTL182_07011</name>
</gene>
<comment type="caution">
    <text evidence="1">The sequence shown here is derived from an EMBL/GenBank/DDBJ whole genome shotgun (WGS) entry which is preliminary data.</text>
</comment>
<name>C7GAT1_9FIRM</name>
<sequence>MKQNCVLYTIIYRKNCKTQTKMINNIKKVLHCIVHYDMMQTVQ</sequence>
<organism evidence="1 2">
    <name type="scientific">Roseburia intestinalis L1-82</name>
    <dbReference type="NCBI Taxonomy" id="536231"/>
    <lineage>
        <taxon>Bacteria</taxon>
        <taxon>Bacillati</taxon>
        <taxon>Bacillota</taxon>
        <taxon>Clostridia</taxon>
        <taxon>Lachnospirales</taxon>
        <taxon>Lachnospiraceae</taxon>
        <taxon>Roseburia</taxon>
    </lineage>
</organism>
<dbReference type="EMBL" id="ABYJ02000094">
    <property type="protein sequence ID" value="EEV01099.1"/>
    <property type="molecule type" value="Genomic_DNA"/>
</dbReference>